<dbReference type="AlphaFoldDB" id="A0A9J6CVY7"/>
<reference evidence="1" key="2">
    <citation type="submission" date="2021-09" db="EMBL/GenBank/DDBJ databases">
        <authorList>
            <person name="Jia N."/>
            <person name="Wang J."/>
            <person name="Shi W."/>
            <person name="Du L."/>
            <person name="Sun Y."/>
            <person name="Zhan W."/>
            <person name="Jiang J."/>
            <person name="Wang Q."/>
            <person name="Zhang B."/>
            <person name="Ji P."/>
            <person name="Sakyi L.B."/>
            <person name="Cui X."/>
            <person name="Yuan T."/>
            <person name="Jiang B."/>
            <person name="Yang W."/>
            <person name="Lam T.T.-Y."/>
            <person name="Chang Q."/>
            <person name="Ding S."/>
            <person name="Wang X."/>
            <person name="Zhu J."/>
            <person name="Ruan X."/>
            <person name="Zhao L."/>
            <person name="Wei J."/>
            <person name="Que T."/>
            <person name="Du C."/>
            <person name="Cheng J."/>
            <person name="Dai P."/>
            <person name="Han X."/>
            <person name="Huang E."/>
            <person name="Gao Y."/>
            <person name="Liu J."/>
            <person name="Shao H."/>
            <person name="Ye R."/>
            <person name="Li L."/>
            <person name="Wei W."/>
            <person name="Wang X."/>
            <person name="Wang C."/>
            <person name="Huo Q."/>
            <person name="Li W."/>
            <person name="Guo W."/>
            <person name="Chen H."/>
            <person name="Chen S."/>
            <person name="Zhou L."/>
            <person name="Zhou L."/>
            <person name="Ni X."/>
            <person name="Tian J."/>
            <person name="Zhou Y."/>
            <person name="Sheng Y."/>
            <person name="Liu T."/>
            <person name="Pan Y."/>
            <person name="Xia L."/>
            <person name="Li J."/>
            <person name="Zhao F."/>
            <person name="Cao W."/>
        </authorList>
    </citation>
    <scope>NUCLEOTIDE SEQUENCE</scope>
    <source>
        <strain evidence="1">Rmic-2018</strain>
        <tissue evidence="1">Larvae</tissue>
    </source>
</reference>
<dbReference type="VEuPathDB" id="VectorBase:LOC119169594"/>
<evidence type="ECO:0000313" key="1">
    <source>
        <dbReference type="EMBL" id="KAH7934584.1"/>
    </source>
</evidence>
<evidence type="ECO:0000313" key="2">
    <source>
        <dbReference type="Proteomes" id="UP000821866"/>
    </source>
</evidence>
<comment type="caution">
    <text evidence="1">The sequence shown here is derived from an EMBL/GenBank/DDBJ whole genome shotgun (WGS) entry which is preliminary data.</text>
</comment>
<sequence>MLVYGLSFVGLNHSLDTGMCRVKKGETNNPMKPQSYTPFQEKDHADLAKSYWGLKITPGNEEQNGDDEKSIPACMGVSRHNFAYDFIHIDKASPCLTKFVNQFPFKGVGTPIVNYEYQFGGDAWLKMGPTYNAGNELLTRTHLGLPTDVVSYTTSNLSN</sequence>
<gene>
    <name evidence="1" type="ORF">HPB51_029051</name>
</gene>
<keyword evidence="2" id="KW-1185">Reference proteome</keyword>
<reference evidence="1" key="1">
    <citation type="journal article" date="2020" name="Cell">
        <title>Large-Scale Comparative Analyses of Tick Genomes Elucidate Their Genetic Diversity and Vector Capacities.</title>
        <authorList>
            <consortium name="Tick Genome and Microbiome Consortium (TIGMIC)"/>
            <person name="Jia N."/>
            <person name="Wang J."/>
            <person name="Shi W."/>
            <person name="Du L."/>
            <person name="Sun Y."/>
            <person name="Zhan W."/>
            <person name="Jiang J.F."/>
            <person name="Wang Q."/>
            <person name="Zhang B."/>
            <person name="Ji P."/>
            <person name="Bell-Sakyi L."/>
            <person name="Cui X.M."/>
            <person name="Yuan T.T."/>
            <person name="Jiang B.G."/>
            <person name="Yang W.F."/>
            <person name="Lam T.T."/>
            <person name="Chang Q.C."/>
            <person name="Ding S.J."/>
            <person name="Wang X.J."/>
            <person name="Zhu J.G."/>
            <person name="Ruan X.D."/>
            <person name="Zhao L."/>
            <person name="Wei J.T."/>
            <person name="Ye R.Z."/>
            <person name="Que T.C."/>
            <person name="Du C.H."/>
            <person name="Zhou Y.H."/>
            <person name="Cheng J.X."/>
            <person name="Dai P.F."/>
            <person name="Guo W.B."/>
            <person name="Han X.H."/>
            <person name="Huang E.J."/>
            <person name="Li L.F."/>
            <person name="Wei W."/>
            <person name="Gao Y.C."/>
            <person name="Liu J.Z."/>
            <person name="Shao H.Z."/>
            <person name="Wang X."/>
            <person name="Wang C.C."/>
            <person name="Yang T.C."/>
            <person name="Huo Q.B."/>
            <person name="Li W."/>
            <person name="Chen H.Y."/>
            <person name="Chen S.E."/>
            <person name="Zhou L.G."/>
            <person name="Ni X.B."/>
            <person name="Tian J.H."/>
            <person name="Sheng Y."/>
            <person name="Liu T."/>
            <person name="Pan Y.S."/>
            <person name="Xia L.Y."/>
            <person name="Li J."/>
            <person name="Zhao F."/>
            <person name="Cao W.C."/>
        </authorList>
    </citation>
    <scope>NUCLEOTIDE SEQUENCE</scope>
    <source>
        <strain evidence="1">Rmic-2018</strain>
    </source>
</reference>
<name>A0A9J6CVY7_RHIMP</name>
<dbReference type="EMBL" id="JABSTU010006203">
    <property type="protein sequence ID" value="KAH7934584.1"/>
    <property type="molecule type" value="Genomic_DNA"/>
</dbReference>
<dbReference type="Proteomes" id="UP000821866">
    <property type="component" value="Unassembled WGS sequence"/>
</dbReference>
<accession>A0A9J6CVY7</accession>
<dbReference type="InterPro" id="IPR003433">
    <property type="entry name" value="Capsid_VP4_densovirus"/>
</dbReference>
<protein>
    <submittedName>
        <fullName evidence="1">Uncharacterized protein</fullName>
    </submittedName>
</protein>
<dbReference type="Pfam" id="PF02336">
    <property type="entry name" value="Denso_VP4"/>
    <property type="match status" value="1"/>
</dbReference>
<proteinExistence type="predicted"/>
<organism evidence="1 2">
    <name type="scientific">Rhipicephalus microplus</name>
    <name type="common">Cattle tick</name>
    <name type="synonym">Boophilus microplus</name>
    <dbReference type="NCBI Taxonomy" id="6941"/>
    <lineage>
        <taxon>Eukaryota</taxon>
        <taxon>Metazoa</taxon>
        <taxon>Ecdysozoa</taxon>
        <taxon>Arthropoda</taxon>
        <taxon>Chelicerata</taxon>
        <taxon>Arachnida</taxon>
        <taxon>Acari</taxon>
        <taxon>Parasitiformes</taxon>
        <taxon>Ixodida</taxon>
        <taxon>Ixodoidea</taxon>
        <taxon>Ixodidae</taxon>
        <taxon>Rhipicephalinae</taxon>
        <taxon>Rhipicephalus</taxon>
        <taxon>Boophilus</taxon>
    </lineage>
</organism>